<comment type="caution">
    <text evidence="2">The sequence shown here is derived from an EMBL/GenBank/DDBJ whole genome shotgun (WGS) entry which is preliminary data.</text>
</comment>
<accession>A0ABQ9TQ57</accession>
<feature type="region of interest" description="Disordered" evidence="1">
    <location>
        <begin position="74"/>
        <end position="98"/>
    </location>
</feature>
<dbReference type="Gene3D" id="3.30.200.20">
    <property type="entry name" value="Phosphorylase Kinase, domain 1"/>
    <property type="match status" value="1"/>
</dbReference>
<evidence type="ECO:0008006" key="4">
    <source>
        <dbReference type="Google" id="ProtNLM"/>
    </source>
</evidence>
<evidence type="ECO:0000313" key="3">
    <source>
        <dbReference type="Proteomes" id="UP001266305"/>
    </source>
</evidence>
<name>A0ABQ9TQ57_SAGOE</name>
<gene>
    <name evidence="2" type="ORF">P7K49_032822</name>
</gene>
<feature type="compositionally biased region" description="Low complexity" evidence="1">
    <location>
        <begin position="27"/>
        <end position="38"/>
    </location>
</feature>
<evidence type="ECO:0000256" key="1">
    <source>
        <dbReference type="SAM" id="MobiDB-lite"/>
    </source>
</evidence>
<sequence length="113" mass="11719">MDFDKKGGKGDTEEGRRMSKAGGGRSSHGIRSSGTSSGVLMVGPNFRVGKKIGCGNFGELRLGEARRGGAGWEAAGRAVPGSQQPLVGPPQVIGSSVGKRMAQSRLGREEFQC</sequence>
<feature type="compositionally biased region" description="Basic and acidic residues" evidence="1">
    <location>
        <begin position="1"/>
        <end position="17"/>
    </location>
</feature>
<evidence type="ECO:0000313" key="2">
    <source>
        <dbReference type="EMBL" id="KAK2086915.1"/>
    </source>
</evidence>
<reference evidence="2 3" key="1">
    <citation type="submission" date="2023-05" db="EMBL/GenBank/DDBJ databases">
        <title>B98-5 Cell Line De Novo Hybrid Assembly: An Optical Mapping Approach.</title>
        <authorList>
            <person name="Kananen K."/>
            <person name="Auerbach J.A."/>
            <person name="Kautto E."/>
            <person name="Blachly J.S."/>
        </authorList>
    </citation>
    <scope>NUCLEOTIDE SEQUENCE [LARGE SCALE GENOMIC DNA]</scope>
    <source>
        <strain evidence="2">B95-8</strain>
        <tissue evidence="2">Cell line</tissue>
    </source>
</reference>
<protein>
    <recommendedName>
        <fullName evidence="4">Casein kinase I</fullName>
    </recommendedName>
</protein>
<organism evidence="2 3">
    <name type="scientific">Saguinus oedipus</name>
    <name type="common">Cotton-top tamarin</name>
    <name type="synonym">Oedipomidas oedipus</name>
    <dbReference type="NCBI Taxonomy" id="9490"/>
    <lineage>
        <taxon>Eukaryota</taxon>
        <taxon>Metazoa</taxon>
        <taxon>Chordata</taxon>
        <taxon>Craniata</taxon>
        <taxon>Vertebrata</taxon>
        <taxon>Euteleostomi</taxon>
        <taxon>Mammalia</taxon>
        <taxon>Eutheria</taxon>
        <taxon>Euarchontoglires</taxon>
        <taxon>Primates</taxon>
        <taxon>Haplorrhini</taxon>
        <taxon>Platyrrhini</taxon>
        <taxon>Cebidae</taxon>
        <taxon>Callitrichinae</taxon>
        <taxon>Saguinus</taxon>
    </lineage>
</organism>
<dbReference type="Proteomes" id="UP001266305">
    <property type="component" value="Unassembled WGS sequence"/>
</dbReference>
<dbReference type="EMBL" id="JASSZA010000019">
    <property type="protein sequence ID" value="KAK2086915.1"/>
    <property type="molecule type" value="Genomic_DNA"/>
</dbReference>
<keyword evidence="3" id="KW-1185">Reference proteome</keyword>
<proteinExistence type="predicted"/>
<feature type="region of interest" description="Disordered" evidence="1">
    <location>
        <begin position="1"/>
        <end position="42"/>
    </location>
</feature>